<evidence type="ECO:0000313" key="3">
    <source>
        <dbReference type="EMBL" id="MFC0389967.1"/>
    </source>
</evidence>
<evidence type="ECO:0000256" key="1">
    <source>
        <dbReference type="ARBA" id="ARBA00010702"/>
    </source>
</evidence>
<comment type="caution">
    <text evidence="3">The sequence shown here is derived from an EMBL/GenBank/DDBJ whole genome shotgun (WGS) entry which is preliminary data.</text>
</comment>
<gene>
    <name evidence="3" type="ORF">ACFFJ8_01115</name>
</gene>
<name>A0ABV6J266_9BACL</name>
<dbReference type="SUPFAM" id="SSF101478">
    <property type="entry name" value="ADP-ribosylglycohydrolase"/>
    <property type="match status" value="1"/>
</dbReference>
<dbReference type="EMBL" id="JBHLVF010000005">
    <property type="protein sequence ID" value="MFC0389967.1"/>
    <property type="molecule type" value="Genomic_DNA"/>
</dbReference>
<keyword evidence="4" id="KW-1185">Reference proteome</keyword>
<dbReference type="InterPro" id="IPR005502">
    <property type="entry name" value="Ribosyl_crysJ1"/>
</dbReference>
<dbReference type="Pfam" id="PF03747">
    <property type="entry name" value="ADP_ribosyl_GH"/>
    <property type="match status" value="1"/>
</dbReference>
<dbReference type="Gene3D" id="1.10.4080.10">
    <property type="entry name" value="ADP-ribosylation/Crystallin J1"/>
    <property type="match status" value="1"/>
</dbReference>
<organism evidence="3 4">
    <name type="scientific">Paenibacillus mendelii</name>
    <dbReference type="NCBI Taxonomy" id="206163"/>
    <lineage>
        <taxon>Bacteria</taxon>
        <taxon>Bacillati</taxon>
        <taxon>Bacillota</taxon>
        <taxon>Bacilli</taxon>
        <taxon>Bacillales</taxon>
        <taxon>Paenibacillaceae</taxon>
        <taxon>Paenibacillus</taxon>
    </lineage>
</organism>
<protein>
    <submittedName>
        <fullName evidence="3">ADP-ribosylglycohydrolase family protein</fullName>
    </submittedName>
</protein>
<evidence type="ECO:0000256" key="2">
    <source>
        <dbReference type="ARBA" id="ARBA00022801"/>
    </source>
</evidence>
<reference evidence="3 4" key="1">
    <citation type="submission" date="2024-09" db="EMBL/GenBank/DDBJ databases">
        <authorList>
            <person name="Sun Q."/>
            <person name="Mori K."/>
        </authorList>
    </citation>
    <scope>NUCLEOTIDE SEQUENCE [LARGE SCALE GENOMIC DNA]</scope>
    <source>
        <strain evidence="3 4">CCM 4839</strain>
    </source>
</reference>
<dbReference type="InterPro" id="IPR050792">
    <property type="entry name" value="ADP-ribosylglycohydrolase"/>
</dbReference>
<keyword evidence="2" id="KW-0378">Hydrolase</keyword>
<proteinExistence type="inferred from homology"/>
<evidence type="ECO:0000313" key="4">
    <source>
        <dbReference type="Proteomes" id="UP001589818"/>
    </source>
</evidence>
<dbReference type="InterPro" id="IPR036705">
    <property type="entry name" value="Ribosyl_crysJ1_sf"/>
</dbReference>
<sequence>MILNETEYRNKVLGCWMGKNIGGTLGAPFEFMRQINRVSFYTQELDGSPVPNDDLDIQLLWLIALEEKGIDLNARLLGEYWLHYVTPHWAEYGIAKVNMRAGLLPPLSGTANNVFKHSNGAFIRSEIWACIAPGYPELAARYAYQDAIIDHGNGEGVYAEVFCAALESAAFVERNIETLIAIGLSYIPEDCGVALAIRHVIQSFRQGLTWEEARDDLLRHHRGKYAVWAGISLEDEEKGFKDGIPGWDAPSNLGIVILGLLYGEGDFDKTLCTAVNCGEDTDCTAATLGALFGIMYGLEAIPKRWITPIGAGIKTACLNLGELGVYGDQLPADIHQLTDRVTVVAKRVIAGKTSPLILSDEPTQLADMHAELLYDHEGKFQSIYAGSSGTAFRFDFFEVVVDYGEEGAVIHAGEPKTIRLIVHNHYKISDILNIRWYGPDGFNLSPAGTAKLFSAIYPDTTRDISFEVSLASPLGTNRFVVELTLDGRNTVMLVPVVLLGNHRSV</sequence>
<comment type="similarity">
    <text evidence="1">Belongs to the ADP-ribosylglycohydrolase family.</text>
</comment>
<accession>A0ABV6J266</accession>
<dbReference type="PANTHER" id="PTHR16222:SF24">
    <property type="entry name" value="ADP-RIBOSYLHYDROLASE ARH3"/>
    <property type="match status" value="1"/>
</dbReference>
<dbReference type="RefSeq" id="WP_204822182.1">
    <property type="nucleotide sequence ID" value="NZ_JANHOF010000005.1"/>
</dbReference>
<dbReference type="PANTHER" id="PTHR16222">
    <property type="entry name" value="ADP-RIBOSYLGLYCOHYDROLASE"/>
    <property type="match status" value="1"/>
</dbReference>
<dbReference type="Proteomes" id="UP001589818">
    <property type="component" value="Unassembled WGS sequence"/>
</dbReference>